<dbReference type="HOGENOM" id="CLU_2708972_0_0_1"/>
<keyword evidence="3" id="KW-1185">Reference proteome</keyword>
<dbReference type="EnsemblPlants" id="OMERI04G15840.1">
    <property type="protein sequence ID" value="OMERI04G15840.1"/>
    <property type="gene ID" value="OMERI04G15840"/>
</dbReference>
<accession>A0A0E0DG77</accession>
<reference evidence="2" key="1">
    <citation type="submission" date="2015-04" db="UniProtKB">
        <authorList>
            <consortium name="EnsemblPlants"/>
        </authorList>
    </citation>
    <scope>IDENTIFICATION</scope>
</reference>
<dbReference type="Gramene" id="OMERI04G15840.1">
    <property type="protein sequence ID" value="OMERI04G15840.1"/>
    <property type="gene ID" value="OMERI04G15840"/>
</dbReference>
<evidence type="ECO:0000256" key="1">
    <source>
        <dbReference type="SAM" id="MobiDB-lite"/>
    </source>
</evidence>
<evidence type="ECO:0000313" key="3">
    <source>
        <dbReference type="Proteomes" id="UP000008021"/>
    </source>
</evidence>
<dbReference type="AlphaFoldDB" id="A0A0E0DG77"/>
<name>A0A0E0DG77_9ORYZ</name>
<evidence type="ECO:0000313" key="2">
    <source>
        <dbReference type="EnsemblPlants" id="OMERI04G15840.1"/>
    </source>
</evidence>
<sequence length="73" mass="7429">MTTGKINELEDLVWVASRQRHVAAEPVAGETSTKRGGAAPAGAMRGAAAAVAEAGKGSGGGSRSKGREGQHWW</sequence>
<proteinExistence type="predicted"/>
<reference evidence="2" key="2">
    <citation type="submission" date="2018-05" db="EMBL/GenBank/DDBJ databases">
        <title>OmerRS3 (Oryza meridionalis Reference Sequence Version 3).</title>
        <authorList>
            <person name="Zhang J."/>
            <person name="Kudrna D."/>
            <person name="Lee S."/>
            <person name="Talag J."/>
            <person name="Welchert J."/>
            <person name="Wing R.A."/>
        </authorList>
    </citation>
    <scope>NUCLEOTIDE SEQUENCE [LARGE SCALE GENOMIC DNA]</scope>
    <source>
        <strain evidence="2">cv. OR44</strain>
    </source>
</reference>
<dbReference type="Proteomes" id="UP000008021">
    <property type="component" value="Chromosome 4"/>
</dbReference>
<feature type="compositionally biased region" description="Low complexity" evidence="1">
    <location>
        <begin position="34"/>
        <end position="55"/>
    </location>
</feature>
<feature type="region of interest" description="Disordered" evidence="1">
    <location>
        <begin position="24"/>
        <end position="73"/>
    </location>
</feature>
<organism evidence="2">
    <name type="scientific">Oryza meridionalis</name>
    <dbReference type="NCBI Taxonomy" id="40149"/>
    <lineage>
        <taxon>Eukaryota</taxon>
        <taxon>Viridiplantae</taxon>
        <taxon>Streptophyta</taxon>
        <taxon>Embryophyta</taxon>
        <taxon>Tracheophyta</taxon>
        <taxon>Spermatophyta</taxon>
        <taxon>Magnoliopsida</taxon>
        <taxon>Liliopsida</taxon>
        <taxon>Poales</taxon>
        <taxon>Poaceae</taxon>
        <taxon>BOP clade</taxon>
        <taxon>Oryzoideae</taxon>
        <taxon>Oryzeae</taxon>
        <taxon>Oryzinae</taxon>
        <taxon>Oryza</taxon>
    </lineage>
</organism>
<protein>
    <submittedName>
        <fullName evidence="2">Uncharacterized protein</fullName>
    </submittedName>
</protein>